<protein>
    <submittedName>
        <fullName evidence="1">Uncharacterized protein</fullName>
    </submittedName>
</protein>
<dbReference type="AlphaFoldDB" id="I3ZKV6"/>
<dbReference type="KEGG" id="trs:Terro_3660"/>
<gene>
    <name evidence="1" type="ordered locus">Terro_3660</name>
</gene>
<name>I3ZKV6_TERRK</name>
<dbReference type="HOGENOM" id="CLU_2921226_0_0_0"/>
<proteinExistence type="predicted"/>
<dbReference type="EMBL" id="CP003379">
    <property type="protein sequence ID" value="AFL89874.1"/>
    <property type="molecule type" value="Genomic_DNA"/>
</dbReference>
<organism evidence="1 2">
    <name type="scientific">Terriglobus roseus (strain DSM 18391 / NRRL B-41598 / KBS 63)</name>
    <dbReference type="NCBI Taxonomy" id="926566"/>
    <lineage>
        <taxon>Bacteria</taxon>
        <taxon>Pseudomonadati</taxon>
        <taxon>Acidobacteriota</taxon>
        <taxon>Terriglobia</taxon>
        <taxon>Terriglobales</taxon>
        <taxon>Acidobacteriaceae</taxon>
        <taxon>Terriglobus</taxon>
    </lineage>
</organism>
<evidence type="ECO:0000313" key="2">
    <source>
        <dbReference type="Proteomes" id="UP000006056"/>
    </source>
</evidence>
<keyword evidence="2" id="KW-1185">Reference proteome</keyword>
<reference evidence="1 2" key="1">
    <citation type="submission" date="2012-06" db="EMBL/GenBank/DDBJ databases">
        <title>Complete genome of Terriglobus roseus DSM 18391.</title>
        <authorList>
            <consortium name="US DOE Joint Genome Institute (JGI-PGF)"/>
            <person name="Lucas S."/>
            <person name="Copeland A."/>
            <person name="Lapidus A."/>
            <person name="Glavina del Rio T."/>
            <person name="Dalin E."/>
            <person name="Tice H."/>
            <person name="Bruce D."/>
            <person name="Goodwin L."/>
            <person name="Pitluck S."/>
            <person name="Peters L."/>
            <person name="Mikhailova N."/>
            <person name="Munk A.C.C."/>
            <person name="Kyrpides N."/>
            <person name="Mavromatis K."/>
            <person name="Ivanova N."/>
            <person name="Brettin T."/>
            <person name="Detter J.C."/>
            <person name="Han C."/>
            <person name="Larimer F."/>
            <person name="Land M."/>
            <person name="Hauser L."/>
            <person name="Markowitz V."/>
            <person name="Cheng J.-F."/>
            <person name="Hugenholtz P."/>
            <person name="Woyke T."/>
            <person name="Wu D."/>
            <person name="Brambilla E."/>
            <person name="Klenk H.-P."/>
            <person name="Eisen J.A."/>
        </authorList>
    </citation>
    <scope>NUCLEOTIDE SEQUENCE [LARGE SCALE GENOMIC DNA]</scope>
    <source>
        <strain evidence="2">DSM 18391 / NRRL B-41598 / KBS 63</strain>
    </source>
</reference>
<accession>I3ZKV6</accession>
<dbReference type="Proteomes" id="UP000006056">
    <property type="component" value="Chromosome"/>
</dbReference>
<evidence type="ECO:0000313" key="1">
    <source>
        <dbReference type="EMBL" id="AFL89874.1"/>
    </source>
</evidence>
<sequence length="61" mass="6846">MPILIEYDDLEELLKTSWTAQQRVVTVGGQASTEGWELGFHSHTQVQLLLVLAVTTVILYC</sequence>